<sequence length="56" mass="6363">AAQYPLVIDAPWLQACNTSFWAISLWLCPVIVRCIKSVDKLNTDDKDTVDVINRRS</sequence>
<keyword evidence="1" id="KW-1133">Transmembrane helix</keyword>
<dbReference type="AlphaFoldDB" id="A0A0B6Z688"/>
<evidence type="ECO:0000256" key="1">
    <source>
        <dbReference type="SAM" id="Phobius"/>
    </source>
</evidence>
<feature type="transmembrane region" description="Helical" evidence="1">
    <location>
        <begin position="12"/>
        <end position="32"/>
    </location>
</feature>
<evidence type="ECO:0000313" key="2">
    <source>
        <dbReference type="EMBL" id="CEK63396.1"/>
    </source>
</evidence>
<feature type="non-terminal residue" evidence="2">
    <location>
        <position position="1"/>
    </location>
</feature>
<reference evidence="2" key="1">
    <citation type="submission" date="2014-12" db="EMBL/GenBank/DDBJ databases">
        <title>Insight into the proteome of Arion vulgaris.</title>
        <authorList>
            <person name="Aradska J."/>
            <person name="Bulat T."/>
            <person name="Smidak R."/>
            <person name="Sarate P."/>
            <person name="Gangsoo J."/>
            <person name="Sialana F."/>
            <person name="Bilban M."/>
            <person name="Lubec G."/>
        </authorList>
    </citation>
    <scope>NUCLEOTIDE SEQUENCE</scope>
    <source>
        <tissue evidence="2">Skin</tissue>
    </source>
</reference>
<protein>
    <submittedName>
        <fullName evidence="2">Uncharacterized protein</fullName>
    </submittedName>
</protein>
<name>A0A0B6Z688_9EUPU</name>
<organism evidence="2">
    <name type="scientific">Arion vulgaris</name>
    <dbReference type="NCBI Taxonomy" id="1028688"/>
    <lineage>
        <taxon>Eukaryota</taxon>
        <taxon>Metazoa</taxon>
        <taxon>Spiralia</taxon>
        <taxon>Lophotrochozoa</taxon>
        <taxon>Mollusca</taxon>
        <taxon>Gastropoda</taxon>
        <taxon>Heterobranchia</taxon>
        <taxon>Euthyneura</taxon>
        <taxon>Panpulmonata</taxon>
        <taxon>Eupulmonata</taxon>
        <taxon>Stylommatophora</taxon>
        <taxon>Helicina</taxon>
        <taxon>Arionoidea</taxon>
        <taxon>Arionidae</taxon>
        <taxon>Arion</taxon>
    </lineage>
</organism>
<gene>
    <name evidence="2" type="primary">ORF48155</name>
</gene>
<keyword evidence="1" id="KW-0472">Membrane</keyword>
<accession>A0A0B6Z688</accession>
<proteinExistence type="predicted"/>
<dbReference type="EMBL" id="HACG01016531">
    <property type="protein sequence ID" value="CEK63396.1"/>
    <property type="molecule type" value="Transcribed_RNA"/>
</dbReference>
<keyword evidence="1" id="KW-0812">Transmembrane</keyword>